<feature type="compositionally biased region" description="Basic and acidic residues" evidence="1">
    <location>
        <begin position="56"/>
        <end position="67"/>
    </location>
</feature>
<accession>A0A8J5S128</accession>
<organism evidence="4 5">
    <name type="scientific">Zizania palustris</name>
    <name type="common">Northern wild rice</name>
    <dbReference type="NCBI Taxonomy" id="103762"/>
    <lineage>
        <taxon>Eukaryota</taxon>
        <taxon>Viridiplantae</taxon>
        <taxon>Streptophyta</taxon>
        <taxon>Embryophyta</taxon>
        <taxon>Tracheophyta</taxon>
        <taxon>Spermatophyta</taxon>
        <taxon>Magnoliopsida</taxon>
        <taxon>Liliopsida</taxon>
        <taxon>Poales</taxon>
        <taxon>Poaceae</taxon>
        <taxon>BOP clade</taxon>
        <taxon>Oryzoideae</taxon>
        <taxon>Oryzeae</taxon>
        <taxon>Zizaniinae</taxon>
        <taxon>Zizania</taxon>
    </lineage>
</organism>
<proteinExistence type="predicted"/>
<gene>
    <name evidence="4" type="ORF">GUJ93_ZPchr0002g26621</name>
</gene>
<feature type="signal peptide" evidence="2">
    <location>
        <begin position="1"/>
        <end position="19"/>
    </location>
</feature>
<evidence type="ECO:0000313" key="4">
    <source>
        <dbReference type="EMBL" id="KAG8057142.1"/>
    </source>
</evidence>
<feature type="region of interest" description="Disordered" evidence="1">
    <location>
        <begin position="56"/>
        <end position="86"/>
    </location>
</feature>
<evidence type="ECO:0000259" key="3">
    <source>
        <dbReference type="PROSITE" id="PS51277"/>
    </source>
</evidence>
<dbReference type="PANTHER" id="PTHR31236">
    <property type="entry name" value="BURP DOMAIN PROTEIN USPL1-LIKE"/>
    <property type="match status" value="1"/>
</dbReference>
<reference evidence="4" key="1">
    <citation type="journal article" date="2021" name="bioRxiv">
        <title>Whole Genome Assembly and Annotation of Northern Wild Rice, Zizania palustris L., Supports a Whole Genome Duplication in the Zizania Genus.</title>
        <authorList>
            <person name="Haas M."/>
            <person name="Kono T."/>
            <person name="Macchietto M."/>
            <person name="Millas R."/>
            <person name="McGilp L."/>
            <person name="Shao M."/>
            <person name="Duquette J."/>
            <person name="Hirsch C.N."/>
            <person name="Kimball J."/>
        </authorList>
    </citation>
    <scope>NUCLEOTIDE SEQUENCE</scope>
    <source>
        <tissue evidence="4">Fresh leaf tissue</tissue>
    </source>
</reference>
<dbReference type="OrthoDB" id="1909293at2759"/>
<sequence length="187" mass="19393">MACLLALAVVVAMPLMVQHGQLTFAHARTSPGEAFWRAALHGAAMPEAILELLPRENDVPSRGKASDGDDPAPNGANAIVDDDTSSSSPTVFFLEEAVRVGESLPLPRPDTTGTSVAAAAALPQPQQLYTVRSVGAAEGFRTDTSRWDPDHAAFRLLGVKPGGAAVCRAVPDAQILSAMNGKGSSLP</sequence>
<dbReference type="InterPro" id="IPR044816">
    <property type="entry name" value="BURP"/>
</dbReference>
<evidence type="ECO:0000256" key="2">
    <source>
        <dbReference type="SAM" id="SignalP"/>
    </source>
</evidence>
<dbReference type="EMBL" id="JAAALK010000287">
    <property type="protein sequence ID" value="KAG8057142.1"/>
    <property type="molecule type" value="Genomic_DNA"/>
</dbReference>
<evidence type="ECO:0000256" key="1">
    <source>
        <dbReference type="SAM" id="MobiDB-lite"/>
    </source>
</evidence>
<keyword evidence="2" id="KW-0732">Signal</keyword>
<reference evidence="4" key="2">
    <citation type="submission" date="2021-02" db="EMBL/GenBank/DDBJ databases">
        <authorList>
            <person name="Kimball J.A."/>
            <person name="Haas M.W."/>
            <person name="Macchietto M."/>
            <person name="Kono T."/>
            <person name="Duquette J."/>
            <person name="Shao M."/>
        </authorList>
    </citation>
    <scope>NUCLEOTIDE SEQUENCE</scope>
    <source>
        <tissue evidence="4">Fresh leaf tissue</tissue>
    </source>
</reference>
<dbReference type="Pfam" id="PF03181">
    <property type="entry name" value="BURP"/>
    <property type="match status" value="1"/>
</dbReference>
<protein>
    <recommendedName>
        <fullName evidence="3">BURP domain-containing protein</fullName>
    </recommendedName>
</protein>
<dbReference type="InterPro" id="IPR004873">
    <property type="entry name" value="BURP_dom"/>
</dbReference>
<evidence type="ECO:0000313" key="5">
    <source>
        <dbReference type="Proteomes" id="UP000729402"/>
    </source>
</evidence>
<comment type="caution">
    <text evidence="4">The sequence shown here is derived from an EMBL/GenBank/DDBJ whole genome shotgun (WGS) entry which is preliminary data.</text>
</comment>
<name>A0A8J5S128_ZIZPA</name>
<keyword evidence="5" id="KW-1185">Reference proteome</keyword>
<dbReference type="PROSITE" id="PS51277">
    <property type="entry name" value="BURP"/>
    <property type="match status" value="1"/>
</dbReference>
<dbReference type="AlphaFoldDB" id="A0A8J5S128"/>
<feature type="chain" id="PRO_5035319575" description="BURP domain-containing protein" evidence="2">
    <location>
        <begin position="20"/>
        <end position="187"/>
    </location>
</feature>
<dbReference type="Proteomes" id="UP000729402">
    <property type="component" value="Unassembled WGS sequence"/>
</dbReference>
<dbReference type="PANTHER" id="PTHR31236:SF3">
    <property type="entry name" value="BURP DOMAIN-CONTAINING PROTEIN 15"/>
    <property type="match status" value="1"/>
</dbReference>
<feature type="domain" description="BURP" evidence="3">
    <location>
        <begin position="142"/>
        <end position="180"/>
    </location>
</feature>